<feature type="transmembrane region" description="Helical" evidence="2">
    <location>
        <begin position="227"/>
        <end position="245"/>
    </location>
</feature>
<evidence type="ECO:0000313" key="4">
    <source>
        <dbReference type="EMBL" id="THH36045.1"/>
    </source>
</evidence>
<comment type="caution">
    <text evidence="4">The sequence shown here is derived from an EMBL/GenBank/DDBJ whole genome shotgun (WGS) entry which is preliminary data.</text>
</comment>
<feature type="region of interest" description="Disordered" evidence="1">
    <location>
        <begin position="46"/>
        <end position="69"/>
    </location>
</feature>
<protein>
    <recommendedName>
        <fullName evidence="3">Zinc finger/thioredoxin putative domain-containing protein</fullName>
    </recommendedName>
</protein>
<dbReference type="Pfam" id="PF13717">
    <property type="entry name" value="Zn_ribbon_4"/>
    <property type="match status" value="1"/>
</dbReference>
<gene>
    <name evidence="4" type="ORF">E4Z66_13345</name>
</gene>
<sequence length="294" mass="31902">MRIICPNCDAQYEVPDDIIPEEGRDVQCSNCGQTWFQEHKDAIAARTASEATEDDALDQPDVPAEDEEYIETPVAPAMSEASRKKLDPEVADILRQEGEREAAARAADTSAGGLEMQPDLGLPDSEDEATKRAREARDRMSKIRGENQEAQADLAAQESRAPRNAARGSVGEAAATAAALDSRRELLPDIEEINSTLRSTGDRAVAGADLAPDAPIKARKRRGFRRGFLIALVLFTIAVLIYVFAPQIAEAFPPANPALTSYVTWVDGLRSGLDARVQEMLQWLDRAAAESSAN</sequence>
<feature type="region of interest" description="Disordered" evidence="1">
    <location>
        <begin position="99"/>
        <end position="169"/>
    </location>
</feature>
<dbReference type="Proteomes" id="UP000306602">
    <property type="component" value="Unassembled WGS sequence"/>
</dbReference>
<feature type="compositionally biased region" description="Basic and acidic residues" evidence="1">
    <location>
        <begin position="128"/>
        <end position="147"/>
    </location>
</feature>
<reference evidence="4 5" key="1">
    <citation type="submission" date="2019-04" db="EMBL/GenBank/DDBJ databases">
        <title>Shimia ponticola sp. nov., isolated from seawater.</title>
        <authorList>
            <person name="Kim Y.-O."/>
            <person name="Yoon J.-H."/>
        </authorList>
    </citation>
    <scope>NUCLEOTIDE SEQUENCE [LARGE SCALE GENOMIC DNA]</scope>
    <source>
        <strain evidence="4 5">MYP11</strain>
    </source>
</reference>
<dbReference type="InterPro" id="IPR011723">
    <property type="entry name" value="Znf/thioredoxin_put"/>
</dbReference>
<dbReference type="EMBL" id="SRKY01000003">
    <property type="protein sequence ID" value="THH36045.1"/>
    <property type="molecule type" value="Genomic_DNA"/>
</dbReference>
<evidence type="ECO:0000256" key="2">
    <source>
        <dbReference type="SAM" id="Phobius"/>
    </source>
</evidence>
<organism evidence="4 5">
    <name type="scientific">Aliishimia ponticola</name>
    <dbReference type="NCBI Taxonomy" id="2499833"/>
    <lineage>
        <taxon>Bacteria</taxon>
        <taxon>Pseudomonadati</taxon>
        <taxon>Pseudomonadota</taxon>
        <taxon>Alphaproteobacteria</taxon>
        <taxon>Rhodobacterales</taxon>
        <taxon>Paracoccaceae</taxon>
        <taxon>Aliishimia</taxon>
    </lineage>
</organism>
<dbReference type="AlphaFoldDB" id="A0A4S4NBJ6"/>
<evidence type="ECO:0000313" key="5">
    <source>
        <dbReference type="Proteomes" id="UP000306602"/>
    </source>
</evidence>
<proteinExistence type="predicted"/>
<accession>A0A4S4NBJ6</accession>
<evidence type="ECO:0000259" key="3">
    <source>
        <dbReference type="Pfam" id="PF13717"/>
    </source>
</evidence>
<feature type="domain" description="Zinc finger/thioredoxin putative" evidence="3">
    <location>
        <begin position="1"/>
        <end position="36"/>
    </location>
</feature>
<keyword evidence="2" id="KW-0812">Transmembrane</keyword>
<dbReference type="NCBIfam" id="TIGR02098">
    <property type="entry name" value="MJ0042_CXXC"/>
    <property type="match status" value="1"/>
</dbReference>
<keyword evidence="5" id="KW-1185">Reference proteome</keyword>
<evidence type="ECO:0000256" key="1">
    <source>
        <dbReference type="SAM" id="MobiDB-lite"/>
    </source>
</evidence>
<name>A0A4S4NBJ6_9RHOB</name>
<keyword evidence="2" id="KW-1133">Transmembrane helix</keyword>
<dbReference type="RefSeq" id="WP_136463514.1">
    <property type="nucleotide sequence ID" value="NZ_SRKY01000003.1"/>
</dbReference>
<feature type="compositionally biased region" description="Acidic residues" evidence="1">
    <location>
        <begin position="51"/>
        <end position="69"/>
    </location>
</feature>
<keyword evidence="2" id="KW-0472">Membrane</keyword>
<dbReference type="Gene3D" id="2.20.28.160">
    <property type="match status" value="1"/>
</dbReference>
<dbReference type="OrthoDB" id="7159357at2"/>